<evidence type="ECO:0000259" key="2">
    <source>
        <dbReference type="Pfam" id="PF00892"/>
    </source>
</evidence>
<feature type="transmembrane region" description="Helical" evidence="1">
    <location>
        <begin position="33"/>
        <end position="51"/>
    </location>
</feature>
<proteinExistence type="predicted"/>
<feature type="transmembrane region" description="Helical" evidence="1">
    <location>
        <begin position="119"/>
        <end position="138"/>
    </location>
</feature>
<dbReference type="InterPro" id="IPR000620">
    <property type="entry name" value="EamA_dom"/>
</dbReference>
<keyword evidence="1" id="KW-0812">Transmembrane</keyword>
<evidence type="ECO:0000313" key="3">
    <source>
        <dbReference type="EMBL" id="CAB4898361.1"/>
    </source>
</evidence>
<dbReference type="SUPFAM" id="SSF103481">
    <property type="entry name" value="Multidrug resistance efflux transporter EmrE"/>
    <property type="match status" value="1"/>
</dbReference>
<sequence length="304" mass="31690">MLAVVFGLAGAIVLGGADFFGGLGSKHLGSMRVTWLSMMTGVVGFFLFFLLSGGSWLTQASPAALALGGISGFVLAFAIVFLYASLALGPMSILSPLGALTAAVVPVIWDFAGGTQLTLLRYVALGLALVAVVLVAVVREERARRPGIRGIAFAVLAGMLIGSYMILISLTPHDSGVVPFIASRSVASLVLTAVLGFSAVWFWLQRRRRKGSPRADIVVGDRGEINWRVGIWLAIASGLAETAGDIFVIAGLRIGELSIVAVMTAMYPAGTILLATLFLKERLTVLQGIGLLLAIAATAMLAFG</sequence>
<dbReference type="GO" id="GO:0016020">
    <property type="term" value="C:membrane"/>
    <property type="evidence" value="ECO:0007669"/>
    <property type="project" value="InterPro"/>
</dbReference>
<feature type="domain" description="EamA" evidence="2">
    <location>
        <begin position="149"/>
        <end position="301"/>
    </location>
</feature>
<feature type="transmembrane region" description="Helical" evidence="1">
    <location>
        <begin position="182"/>
        <end position="204"/>
    </location>
</feature>
<feature type="transmembrane region" description="Helical" evidence="1">
    <location>
        <begin position="150"/>
        <end position="170"/>
    </location>
</feature>
<reference evidence="3" key="1">
    <citation type="submission" date="2020-05" db="EMBL/GenBank/DDBJ databases">
        <authorList>
            <person name="Chiriac C."/>
            <person name="Salcher M."/>
            <person name="Ghai R."/>
            <person name="Kavagutti S V."/>
        </authorList>
    </citation>
    <scope>NUCLEOTIDE SEQUENCE</scope>
</reference>
<gene>
    <name evidence="3" type="ORF">UFOPK3516_00805</name>
</gene>
<dbReference type="Gene3D" id="1.10.3730.20">
    <property type="match status" value="1"/>
</dbReference>
<dbReference type="Pfam" id="PF00892">
    <property type="entry name" value="EamA"/>
    <property type="match status" value="1"/>
</dbReference>
<evidence type="ECO:0000256" key="1">
    <source>
        <dbReference type="SAM" id="Phobius"/>
    </source>
</evidence>
<accession>A0A6J7FSF6</accession>
<feature type="transmembrane region" description="Helical" evidence="1">
    <location>
        <begin position="257"/>
        <end position="279"/>
    </location>
</feature>
<dbReference type="InterPro" id="IPR037185">
    <property type="entry name" value="EmrE-like"/>
</dbReference>
<feature type="transmembrane region" description="Helical" evidence="1">
    <location>
        <begin position="285"/>
        <end position="303"/>
    </location>
</feature>
<keyword evidence="1" id="KW-0472">Membrane</keyword>
<keyword evidence="1" id="KW-1133">Transmembrane helix</keyword>
<dbReference type="EMBL" id="CAFBMB010000049">
    <property type="protein sequence ID" value="CAB4898361.1"/>
    <property type="molecule type" value="Genomic_DNA"/>
</dbReference>
<protein>
    <submittedName>
        <fullName evidence="3">Unannotated protein</fullName>
    </submittedName>
</protein>
<feature type="transmembrane region" description="Helical" evidence="1">
    <location>
        <begin position="63"/>
        <end position="86"/>
    </location>
</feature>
<name>A0A6J7FSF6_9ZZZZ</name>
<dbReference type="AlphaFoldDB" id="A0A6J7FSF6"/>
<organism evidence="3">
    <name type="scientific">freshwater metagenome</name>
    <dbReference type="NCBI Taxonomy" id="449393"/>
    <lineage>
        <taxon>unclassified sequences</taxon>
        <taxon>metagenomes</taxon>
        <taxon>ecological metagenomes</taxon>
    </lineage>
</organism>